<keyword evidence="4" id="KW-0552">Olfaction</keyword>
<feature type="domain" description="Spatacsin C-terminal" evidence="11">
    <location>
        <begin position="2083"/>
        <end position="2421"/>
    </location>
</feature>
<evidence type="ECO:0000256" key="1">
    <source>
        <dbReference type="ARBA" id="ARBA00004141"/>
    </source>
</evidence>
<dbReference type="PANTHER" id="PTHR13650:SF0">
    <property type="entry name" value="SPATACSIN"/>
    <property type="match status" value="1"/>
</dbReference>
<keyword evidence="13" id="KW-1185">Reference proteome</keyword>
<dbReference type="GO" id="GO:0045202">
    <property type="term" value="C:synapse"/>
    <property type="evidence" value="ECO:0007669"/>
    <property type="project" value="TreeGrafter"/>
</dbReference>
<dbReference type="GO" id="GO:0030425">
    <property type="term" value="C:dendrite"/>
    <property type="evidence" value="ECO:0007669"/>
    <property type="project" value="TreeGrafter"/>
</dbReference>
<keyword evidence="8" id="KW-0807">Transducer</keyword>
<evidence type="ECO:0000256" key="5">
    <source>
        <dbReference type="ARBA" id="ARBA00022989"/>
    </source>
</evidence>
<keyword evidence="6 10" id="KW-0472">Membrane</keyword>
<dbReference type="PANTHER" id="PTHR13650">
    <property type="entry name" value="SPATACSIN"/>
    <property type="match status" value="1"/>
</dbReference>
<keyword evidence="5 10" id="KW-1133">Transmembrane helix</keyword>
<comment type="subcellular location">
    <subcellularLocation>
        <location evidence="1">Membrane</location>
        <topology evidence="1">Multi-pass membrane protein</topology>
    </subcellularLocation>
</comment>
<feature type="region of interest" description="Disordered" evidence="9">
    <location>
        <begin position="1496"/>
        <end position="1551"/>
    </location>
</feature>
<feature type="transmembrane region" description="Helical" evidence="10">
    <location>
        <begin position="480"/>
        <end position="499"/>
    </location>
</feature>
<keyword evidence="2" id="KW-0716">Sensory transduction</keyword>
<sequence>MSSIHDKSARSRNSNYQQDIRYVFKLNNWIMGSLGIWPIAIRGIGKHMSKIVIVIFNFALSFAIVPCALHIIYDQKDLDVRLRLGGLVAFCLTAMIKYCIFVIRRPTIYRCIEYVKNDWWQVTYKSDRELMLKYATTGRNLTIIGVCFMYTAGIIYHLILPFCVEHKINNQTFRPLVYPTYSKFSQSQISPIYEIVYVAHCMCGYTIYAVTVGACGLAALFVTHACGQIQILMSRLEDLLAGKRFKRSPNNVHYQIAAIVRNHVKIIKFGAKVEEILQEVCLVEFTSSICTICLLEYYCIVDWTADDKVSFTTFSLLLVSFCFNIYILCYIGELFMEKSTQIGSICYMIDWYQLSPKSARGLILIIAMSSHPIKLTAGRMIDLSLKSFRTEPVIANMESPQDEHVTSPNVSYQRDIRYIFKPGNWILGSIGIWPIAIRGIGQYASKIAIVVCNSALAFAIVPCILHMIYDQKDLNIRLKLFGLLGFCTTAMMKYCVLAIRRPKILRCIEHVKSDWWQAKFSSDRELMLKCATTGRRLSMISATSMYVAGFIYHTILPFCTEHKVDNQTIRPLVYPTYSKFFKTQASPIYEMVYLAHCVCGYTMYSVTAGSCGLAAIFATHVCGQIDVIISRLEDLSCGKNFEQLSDINQRIALIVKSHVRILRFSAAVEGILQEVCLLEFASSIFTMCLPEYYCIVDWEDSDTVGLTTYFLLFVSFCFNMYILCYIGEQLVEKSSQIGTRCFMIRWYQLPAKSVRSLILVIAMSSHPIKISAGRMIDLSLATFGNKTTVGGIPVECLTGESAAIWSGWRTLGDRELVREASAKGTHIKLAHKCLAHRRNCSVEQACTYFNKEVDNWVDELLNKKQVHRASHVLKNMEKDPMEHIYVISIKSKDSLLRDYLCEYMININGFKNEHIAAWNIIKSIKQYEEKCKIQNGLSSCICIDDMMKLPQNIEEALRTELYFSLNDPEILGNVSNNILWDYLLSNNKINALKMWIDTKYNPDGSPISDKIDPHLKSLFTNLNVTPDMVDYIDSSNAGDLVKNLAKNHLCRYGIFTKEEKNDLQLILNRSFGCGITLEELSTNILSLASSNINKTEFLQNIDYQLCLIDCSQNCHTQEDTLKLKKFFNVLTDMCNARDNYEDALIYGIVGSIDYLSDDFNDYLKTNYLVSLTLIFLQSWQMRNALCDNANSLEKNTLMRDIFTNKTVLKIDTRVISQEVLQCTLRHVPELRYIIEDQSKKDDITVYDLLDGYRNLNSKSAFKWRFKNEPMPTFTNEKLVKKYGHQETLTYGYYLKEGRPNMAVHHLHAQAKLLGNVSSHRKFKAALYAHVLALRNLDKSDIVCSCIAFVELLKIDSNNLRLHVTVAKYVQEQLHISIGNLLENVVHKNQTDLKTVMLYLEQSFQKHLVDKTFDNAQFVETLKTWDIIVCFARVHNCTLPEILLKYLADHDLWFEFVAVCDIFSYPKTQVLENAKLFNNANIREHLLTCLSNDKLSKSQPYNEKTKSQDTRQSSSRQHKEVGTKENKSPKSTLATSEIETDTTSAKDIPNNCTSTSSDNNLWLTILNCHQSQDPPRTLINASRSNLRPLLTVLATCYEPSSVVAYCYCWMVISIGREDIFHDYTECLEKQIWPSDKDSILNPFFEFLMQAISYGEFKENQQYLVEFKSQCSSLQTNKIVDWDSVHFTYLKNLYWVAVVATQCIVTALSYSFQIAVPDFQRLLDIMKILEKTDVKLNFRIVTPINNTYNFDTEIQRCIDDLIAIGNYSTALEIACYTGFNSSEIILAQARNTFKQSINKDGEVNSVFWMQCAQDFNKYNVPPQVAVEFFVEHAEKVVSHKERYEVLKLAYETLKNAEIEQQTIDTLEMAMWKSCILAGPENIEFDDNDRIFNKLKTELLSGLDKLQVTCSLIDENEKNAAEILINKLIDLGKLDTALRISVIFHYNHKDLQILMLCLSLAEGEILPTDLTAQQKMNTISSIVESSKTDDTTISNRHLQMECISILEKLSKILVYGKETCFRIVSCYKLAVLLGKTYQSLLMLKDPIKFLQEIVENGQEDLIFMWGYSLNSHFHLIMELCSDISLLGLKLLKTAQLLLERYVSTHDEKKNGFNITLFLRNMIIYISIYCATVSGLKTIVELLIRSHDCFTASCNMEGIASILRKCQSLANMLQILKYWALLVRLVTGVSRFTEMNYVFQILKENDQFESLLGQGLDKVPGLKMALLEFLKRQCPEDKELFTLVALHFRLYYEIALMWENEAKEIITKLISDILKECGKGIIGIPVEIKFTRNDNVLKQLQLAVTNFTHATQYYLQDKKLNLANQCSHQAQLVALQIGLLNTVPQNQQAVCLLNLKSDELERILCHILNFPQALIVIRAYNYHVDWVNLIYHHCILKGDTGYLKEFLTVINLTPMIVEDCARRYRLEKSINHSMTDNMKILISELSDVECKYMLASQLGFKDIVEEMLNDSMIGAYLKDTIWKKGYTAS</sequence>
<dbReference type="GO" id="GO:0030424">
    <property type="term" value="C:axon"/>
    <property type="evidence" value="ECO:0007669"/>
    <property type="project" value="TreeGrafter"/>
</dbReference>
<name>A0A151WLV9_9HYME</name>
<feature type="transmembrane region" description="Helical" evidence="10">
    <location>
        <begin position="706"/>
        <end position="726"/>
    </location>
</feature>
<feature type="compositionally biased region" description="Polar residues" evidence="9">
    <location>
        <begin position="1528"/>
        <end position="1551"/>
    </location>
</feature>
<feature type="transmembrane region" description="Helical" evidence="10">
    <location>
        <begin position="205"/>
        <end position="226"/>
    </location>
</feature>
<evidence type="ECO:0000256" key="3">
    <source>
        <dbReference type="ARBA" id="ARBA00022692"/>
    </source>
</evidence>
<keyword evidence="7" id="KW-0675">Receptor</keyword>
<feature type="transmembrane region" description="Helical" evidence="10">
    <location>
        <begin position="20"/>
        <end position="39"/>
    </location>
</feature>
<feature type="transmembrane region" description="Helical" evidence="10">
    <location>
        <begin position="447"/>
        <end position="468"/>
    </location>
</feature>
<evidence type="ECO:0000259" key="11">
    <source>
        <dbReference type="Pfam" id="PF14649"/>
    </source>
</evidence>
<dbReference type="EMBL" id="KQ982944">
    <property type="protein sequence ID" value="KYQ48823.1"/>
    <property type="molecule type" value="Genomic_DNA"/>
</dbReference>
<feature type="transmembrane region" description="Helical" evidence="10">
    <location>
        <begin position="51"/>
        <end position="72"/>
    </location>
</feature>
<keyword evidence="3 10" id="KW-0812">Transmembrane</keyword>
<evidence type="ECO:0000256" key="6">
    <source>
        <dbReference type="ARBA" id="ARBA00023136"/>
    </source>
</evidence>
<organism evidence="12 13">
    <name type="scientific">Mycetomoellerius zeteki</name>
    <dbReference type="NCBI Taxonomy" id="64791"/>
    <lineage>
        <taxon>Eukaryota</taxon>
        <taxon>Metazoa</taxon>
        <taxon>Ecdysozoa</taxon>
        <taxon>Arthropoda</taxon>
        <taxon>Hexapoda</taxon>
        <taxon>Insecta</taxon>
        <taxon>Pterygota</taxon>
        <taxon>Neoptera</taxon>
        <taxon>Endopterygota</taxon>
        <taxon>Hymenoptera</taxon>
        <taxon>Apocrita</taxon>
        <taxon>Aculeata</taxon>
        <taxon>Formicoidea</taxon>
        <taxon>Formicidae</taxon>
        <taxon>Myrmicinae</taxon>
        <taxon>Mycetomoellerius</taxon>
    </lineage>
</organism>
<gene>
    <name evidence="12" type="ORF">ALC60_11874</name>
</gene>
<dbReference type="InterPro" id="IPR028103">
    <property type="entry name" value="Spatacsin"/>
</dbReference>
<evidence type="ECO:0000256" key="7">
    <source>
        <dbReference type="ARBA" id="ARBA00023170"/>
    </source>
</evidence>
<dbReference type="GO" id="GO:0007268">
    <property type="term" value="P:chemical synaptic transmission"/>
    <property type="evidence" value="ECO:0007669"/>
    <property type="project" value="TreeGrafter"/>
</dbReference>
<feature type="transmembrane region" description="Helical" evidence="10">
    <location>
        <begin position="141"/>
        <end position="159"/>
    </location>
</feature>
<evidence type="ECO:0000256" key="9">
    <source>
        <dbReference type="SAM" id="MobiDB-lite"/>
    </source>
</evidence>
<feature type="compositionally biased region" description="Basic and acidic residues" evidence="9">
    <location>
        <begin position="1516"/>
        <end position="1527"/>
    </location>
</feature>
<dbReference type="InterPro" id="IPR004117">
    <property type="entry name" value="7tm6_olfct_rcpt"/>
</dbReference>
<proteinExistence type="predicted"/>
<evidence type="ECO:0000313" key="12">
    <source>
        <dbReference type="EMBL" id="KYQ48823.1"/>
    </source>
</evidence>
<feature type="transmembrane region" description="Helical" evidence="10">
    <location>
        <begin position="84"/>
        <end position="103"/>
    </location>
</feature>
<dbReference type="GO" id="GO:0008088">
    <property type="term" value="P:axo-dendritic transport"/>
    <property type="evidence" value="ECO:0007669"/>
    <property type="project" value="TreeGrafter"/>
</dbReference>
<dbReference type="GO" id="GO:0007409">
    <property type="term" value="P:axonogenesis"/>
    <property type="evidence" value="ECO:0007669"/>
    <property type="project" value="TreeGrafter"/>
</dbReference>
<dbReference type="Proteomes" id="UP000075809">
    <property type="component" value="Unassembled WGS sequence"/>
</dbReference>
<dbReference type="GO" id="GO:0007165">
    <property type="term" value="P:signal transduction"/>
    <property type="evidence" value="ECO:0007669"/>
    <property type="project" value="UniProtKB-KW"/>
</dbReference>
<dbReference type="GO" id="GO:0005549">
    <property type="term" value="F:odorant binding"/>
    <property type="evidence" value="ECO:0007669"/>
    <property type="project" value="InterPro"/>
</dbReference>
<dbReference type="GO" id="GO:0016020">
    <property type="term" value="C:membrane"/>
    <property type="evidence" value="ECO:0007669"/>
    <property type="project" value="UniProtKB-SubCell"/>
</dbReference>
<accession>A0A151WLV9</accession>
<reference evidence="12 13" key="1">
    <citation type="submission" date="2015-09" db="EMBL/GenBank/DDBJ databases">
        <title>Trachymyrmex zeteki WGS genome.</title>
        <authorList>
            <person name="Nygaard S."/>
            <person name="Hu H."/>
            <person name="Boomsma J."/>
            <person name="Zhang G."/>
        </authorList>
    </citation>
    <scope>NUCLEOTIDE SEQUENCE [LARGE SCALE GENOMIC DNA]</scope>
    <source>
        <strain evidence="12">Tzet28-1</strain>
        <tissue evidence="12">Whole body</tissue>
    </source>
</reference>
<evidence type="ECO:0000313" key="13">
    <source>
        <dbReference type="Proteomes" id="UP000075809"/>
    </source>
</evidence>
<dbReference type="Pfam" id="PF14649">
    <property type="entry name" value="Spatacsin_C"/>
    <property type="match status" value="1"/>
</dbReference>
<dbReference type="GO" id="GO:0048489">
    <property type="term" value="P:synaptic vesicle transport"/>
    <property type="evidence" value="ECO:0007669"/>
    <property type="project" value="TreeGrafter"/>
</dbReference>
<evidence type="ECO:0000256" key="8">
    <source>
        <dbReference type="ARBA" id="ARBA00023224"/>
    </source>
</evidence>
<feature type="transmembrane region" description="Helical" evidence="10">
    <location>
        <begin position="310"/>
        <end position="331"/>
    </location>
</feature>
<dbReference type="InterPro" id="IPR028107">
    <property type="entry name" value="Spatacsin_C_dom"/>
</dbReference>
<protein>
    <submittedName>
        <fullName evidence="12">Spatacsin</fullName>
    </submittedName>
</protein>
<evidence type="ECO:0000256" key="2">
    <source>
        <dbReference type="ARBA" id="ARBA00022606"/>
    </source>
</evidence>
<dbReference type="Pfam" id="PF02949">
    <property type="entry name" value="7tm_6"/>
    <property type="match status" value="2"/>
</dbReference>
<evidence type="ECO:0000256" key="10">
    <source>
        <dbReference type="SAM" id="Phobius"/>
    </source>
</evidence>
<evidence type="ECO:0000256" key="4">
    <source>
        <dbReference type="ARBA" id="ARBA00022725"/>
    </source>
</evidence>
<dbReference type="GO" id="GO:0005737">
    <property type="term" value="C:cytoplasm"/>
    <property type="evidence" value="ECO:0007669"/>
    <property type="project" value="TreeGrafter"/>
</dbReference>
<dbReference type="STRING" id="64791.A0A151WLV9"/>
<dbReference type="GO" id="GO:0004984">
    <property type="term" value="F:olfactory receptor activity"/>
    <property type="evidence" value="ECO:0007669"/>
    <property type="project" value="InterPro"/>
</dbReference>